<proteinExistence type="predicted"/>
<name>A0A553HQE4_9PEZI</name>
<evidence type="ECO:0000313" key="1">
    <source>
        <dbReference type="EMBL" id="TRX90181.1"/>
    </source>
</evidence>
<dbReference type="InterPro" id="IPR011051">
    <property type="entry name" value="RmlC_Cupin_sf"/>
</dbReference>
<dbReference type="Gene3D" id="2.60.120.10">
    <property type="entry name" value="Jelly Rolls"/>
    <property type="match status" value="2"/>
</dbReference>
<dbReference type="Proteomes" id="UP000319160">
    <property type="component" value="Unassembled WGS sequence"/>
</dbReference>
<dbReference type="AlphaFoldDB" id="A0A553HQE4"/>
<gene>
    <name evidence="1" type="ORF">FHL15_008909</name>
</gene>
<organism evidence="1 2">
    <name type="scientific">Xylaria flabelliformis</name>
    <dbReference type="NCBI Taxonomy" id="2512241"/>
    <lineage>
        <taxon>Eukaryota</taxon>
        <taxon>Fungi</taxon>
        <taxon>Dikarya</taxon>
        <taxon>Ascomycota</taxon>
        <taxon>Pezizomycotina</taxon>
        <taxon>Sordariomycetes</taxon>
        <taxon>Xylariomycetidae</taxon>
        <taxon>Xylariales</taxon>
        <taxon>Xylariaceae</taxon>
        <taxon>Xylaria</taxon>
    </lineage>
</organism>
<dbReference type="SUPFAM" id="SSF51182">
    <property type="entry name" value="RmlC-like cupins"/>
    <property type="match status" value="1"/>
</dbReference>
<keyword evidence="2" id="KW-1185">Reference proteome</keyword>
<comment type="caution">
    <text evidence="1">The sequence shown here is derived from an EMBL/GenBank/DDBJ whole genome shotgun (WGS) entry which is preliminary data.</text>
</comment>
<reference evidence="2" key="1">
    <citation type="submission" date="2019-06" db="EMBL/GenBank/DDBJ databases">
        <title>Draft genome sequence of the griseofulvin-producing fungus Xylaria cubensis strain G536.</title>
        <authorList>
            <person name="Mead M.E."/>
            <person name="Raja H.A."/>
            <person name="Steenwyk J.L."/>
            <person name="Knowles S.L."/>
            <person name="Oberlies N.H."/>
            <person name="Rokas A."/>
        </authorList>
    </citation>
    <scope>NUCLEOTIDE SEQUENCE [LARGE SCALE GENOMIC DNA]</scope>
    <source>
        <strain evidence="2">G536</strain>
    </source>
</reference>
<dbReference type="InterPro" id="IPR014710">
    <property type="entry name" value="RmlC-like_jellyroll"/>
</dbReference>
<accession>A0A553HQE4</accession>
<sequence>MELCRVGCYVELIQYISRSKENSVNNGQEPLVRLVDGQTRKVAADRAAVPSPVQHPSETRRFIAGIYNLSTPQRKRPEPMMKIESAEILLPSKGIAEDVEFWTSAALGLGFRMDTIYPADDPQVATLTGHGGLRMRLDKAAPITGPATVRLLCSDPDSEFQARELTSPSGTRVELVSAEAPMLRPPTEHAFIARRLKDNAPWIVGRAGMHYRDLIPGRLGGAIIASHIRIPDAGPVPDNVHYHTVGFQLIHCHAGWVRLVYEDQGEPFILRAGDSVIQPPQIRHRVLESSGGLQVIVEVGVPAEHLTTIDHVMTLPTPNYRPDREWDGQKFVHSRLEDAVWGPWRVPGFEARDTGVEDGTKGVAAVRVVRPATGVEQAELVTSHDSDILFTFVLSGSCTLHGEGQGSQTLSEGDAYTLPPGHKTCLTDCSADLSLLEVSLPGRFNTIVHPHDKLPV</sequence>
<dbReference type="OrthoDB" id="2589563at2759"/>
<evidence type="ECO:0000313" key="2">
    <source>
        <dbReference type="Proteomes" id="UP000319160"/>
    </source>
</evidence>
<dbReference type="EMBL" id="VFLP01000058">
    <property type="protein sequence ID" value="TRX90181.1"/>
    <property type="molecule type" value="Genomic_DNA"/>
</dbReference>
<evidence type="ECO:0008006" key="3">
    <source>
        <dbReference type="Google" id="ProtNLM"/>
    </source>
</evidence>
<protein>
    <recommendedName>
        <fullName evidence="3">Cupin 2 conserved barrel domain-containing protein</fullName>
    </recommendedName>
</protein>
<dbReference type="STRING" id="2512241.A0A553HQE4"/>